<dbReference type="NCBIfam" id="TIGR01080">
    <property type="entry name" value="rplX_A_E"/>
    <property type="match status" value="1"/>
</dbReference>
<dbReference type="InterPro" id="IPR041988">
    <property type="entry name" value="Ribosomal_uL24_KOW"/>
</dbReference>
<dbReference type="InterPro" id="IPR008991">
    <property type="entry name" value="Translation_prot_SH3-like_sf"/>
</dbReference>
<dbReference type="Pfam" id="PF16906">
    <property type="entry name" value="Ribosomal_L26"/>
    <property type="match status" value="1"/>
</dbReference>
<dbReference type="Gene3D" id="2.30.30.30">
    <property type="match status" value="1"/>
</dbReference>
<dbReference type="GO" id="GO:0003735">
    <property type="term" value="F:structural constituent of ribosome"/>
    <property type="evidence" value="ECO:0007669"/>
    <property type="project" value="UniProtKB-UniRule"/>
</dbReference>
<dbReference type="InterPro" id="IPR005824">
    <property type="entry name" value="KOW"/>
</dbReference>
<dbReference type="Pfam" id="PF00467">
    <property type="entry name" value="KOW"/>
    <property type="match status" value="1"/>
</dbReference>
<keyword evidence="4" id="KW-0699">rRNA-binding</keyword>
<evidence type="ECO:0000259" key="6">
    <source>
        <dbReference type="SMART" id="SM00739"/>
    </source>
</evidence>
<evidence type="ECO:0000256" key="3">
    <source>
        <dbReference type="ARBA" id="ARBA00023274"/>
    </source>
</evidence>
<evidence type="ECO:0000313" key="7">
    <source>
        <dbReference type="EMBL" id="KXB02807.1"/>
    </source>
</evidence>
<dbReference type="AlphaFoldDB" id="A0A133V8S8"/>
<feature type="region of interest" description="Disordered" evidence="5">
    <location>
        <begin position="1"/>
        <end position="34"/>
    </location>
</feature>
<keyword evidence="8" id="KW-1185">Reference proteome</keyword>
<dbReference type="SMART" id="SM00739">
    <property type="entry name" value="KOW"/>
    <property type="match status" value="1"/>
</dbReference>
<dbReference type="GO" id="GO:0019843">
    <property type="term" value="F:rRNA binding"/>
    <property type="evidence" value="ECO:0007669"/>
    <property type="project" value="UniProtKB-UniRule"/>
</dbReference>
<gene>
    <name evidence="4" type="primary">rpl24</name>
    <name evidence="7" type="ORF">AKJ43_00465</name>
</gene>
<keyword evidence="3 4" id="KW-0687">Ribonucleoprotein</keyword>
<evidence type="ECO:0000256" key="2">
    <source>
        <dbReference type="ARBA" id="ARBA00022980"/>
    </source>
</evidence>
<feature type="compositionally biased region" description="Basic and acidic residues" evidence="5">
    <location>
        <begin position="94"/>
        <end position="127"/>
    </location>
</feature>
<dbReference type="PANTHER" id="PTHR11143">
    <property type="entry name" value="60S RIBOSOMAL PROTEIN L26 FAMILY MEMBER"/>
    <property type="match status" value="1"/>
</dbReference>
<feature type="region of interest" description="Disordered" evidence="5">
    <location>
        <begin position="76"/>
        <end position="127"/>
    </location>
</feature>
<comment type="caution">
    <text evidence="7">The sequence shown here is derived from an EMBL/GenBank/DDBJ whole genome shotgun (WGS) entry which is preliminary data.</text>
</comment>
<feature type="compositionally biased region" description="Basic residues" evidence="5">
    <location>
        <begin position="1"/>
        <end position="16"/>
    </location>
</feature>
<dbReference type="GO" id="GO:0006412">
    <property type="term" value="P:translation"/>
    <property type="evidence" value="ECO:0007669"/>
    <property type="project" value="UniProtKB-UniRule"/>
</dbReference>
<dbReference type="InterPro" id="IPR005756">
    <property type="entry name" value="Ribosomal_uL24_euk/arc"/>
</dbReference>
<dbReference type="HAMAP" id="MF_01326_A">
    <property type="entry name" value="Ribosomal_uL24_A"/>
    <property type="match status" value="1"/>
</dbReference>
<name>A0A133V8S8_9EURY</name>
<sequence>MAGRGRRKALHSHRKSMASPLSQELREEYGRRSLPVRVGDKVRVSKGDFKGLEGKVTGVDTKDCRITVEGVETAKVDGSDVPNPIHPSNVTITELERDDRRGITVEKKSERRPESGEERSEETSKKA</sequence>
<comment type="function">
    <text evidence="4">Located at the polypeptide exit tunnel on the outside of the subunit.</text>
</comment>
<accession>A0A133V8S8</accession>
<organism evidence="7 8">
    <name type="scientific">candidate division MSBL1 archaeon SCGC-AAA261D19</name>
    <dbReference type="NCBI Taxonomy" id="1698273"/>
    <lineage>
        <taxon>Archaea</taxon>
        <taxon>Methanobacteriati</taxon>
        <taxon>Methanobacteriota</taxon>
        <taxon>candidate division MSBL1</taxon>
    </lineage>
</organism>
<comment type="similarity">
    <text evidence="1 4">Belongs to the universal ribosomal protein uL24 family.</text>
</comment>
<dbReference type="GO" id="GO:0015934">
    <property type="term" value="C:large ribosomal subunit"/>
    <property type="evidence" value="ECO:0007669"/>
    <property type="project" value="UniProtKB-UniRule"/>
</dbReference>
<reference evidence="7 8" key="1">
    <citation type="journal article" date="2016" name="Sci. Rep.">
        <title>Metabolic traits of an uncultured archaeal lineage -MSBL1- from brine pools of the Red Sea.</title>
        <authorList>
            <person name="Mwirichia R."/>
            <person name="Alam I."/>
            <person name="Rashid M."/>
            <person name="Vinu M."/>
            <person name="Ba-Alawi W."/>
            <person name="Anthony Kamau A."/>
            <person name="Kamanda Ngugi D."/>
            <person name="Goker M."/>
            <person name="Klenk H.P."/>
            <person name="Bajic V."/>
            <person name="Stingl U."/>
        </authorList>
    </citation>
    <scope>NUCLEOTIDE SEQUENCE [LARGE SCALE GENOMIC DNA]</scope>
    <source>
        <strain evidence="7">SCGC-AAA261D19</strain>
    </source>
</reference>
<evidence type="ECO:0000256" key="1">
    <source>
        <dbReference type="ARBA" id="ARBA00010618"/>
    </source>
</evidence>
<comment type="function">
    <text evidence="4">One of two assembly initiator proteins, it binds directly to the 5'-end of the 23S rRNA, where it nucleates assembly of the 50S subunit.</text>
</comment>
<evidence type="ECO:0000256" key="5">
    <source>
        <dbReference type="SAM" id="MobiDB-lite"/>
    </source>
</evidence>
<dbReference type="InterPro" id="IPR014722">
    <property type="entry name" value="Rib_uL2_dom2"/>
</dbReference>
<feature type="domain" description="KOW" evidence="6">
    <location>
        <begin position="35"/>
        <end position="62"/>
    </location>
</feature>
<dbReference type="SUPFAM" id="SSF50104">
    <property type="entry name" value="Translation proteins SH3-like domain"/>
    <property type="match status" value="1"/>
</dbReference>
<evidence type="ECO:0000313" key="8">
    <source>
        <dbReference type="Proteomes" id="UP000070400"/>
    </source>
</evidence>
<dbReference type="Proteomes" id="UP000070400">
    <property type="component" value="Unassembled WGS sequence"/>
</dbReference>
<evidence type="ECO:0000256" key="4">
    <source>
        <dbReference type="HAMAP-Rule" id="MF_01326"/>
    </source>
</evidence>
<dbReference type="EMBL" id="LHXX01000003">
    <property type="protein sequence ID" value="KXB02807.1"/>
    <property type="molecule type" value="Genomic_DNA"/>
</dbReference>
<protein>
    <recommendedName>
        <fullName evidence="4">Large ribosomal subunit protein uL24</fullName>
    </recommendedName>
</protein>
<keyword evidence="2 4" id="KW-0689">Ribosomal protein</keyword>
<comment type="subunit">
    <text evidence="4">Part of the 50S ribosomal subunit.</text>
</comment>
<keyword evidence="4" id="KW-0694">RNA-binding</keyword>
<proteinExistence type="inferred from homology"/>
<dbReference type="CDD" id="cd06089">
    <property type="entry name" value="KOW_RPL26"/>
    <property type="match status" value="1"/>
</dbReference>